<name>A0ABN7MGY3_9BACT</name>
<dbReference type="CDD" id="cd12797">
    <property type="entry name" value="M23_peptidase"/>
    <property type="match status" value="1"/>
</dbReference>
<dbReference type="Pfam" id="PF01551">
    <property type="entry name" value="Peptidase_M23"/>
    <property type="match status" value="1"/>
</dbReference>
<feature type="coiled-coil region" evidence="2">
    <location>
        <begin position="22"/>
        <end position="119"/>
    </location>
</feature>
<dbReference type="PANTHER" id="PTHR21666">
    <property type="entry name" value="PEPTIDASE-RELATED"/>
    <property type="match status" value="1"/>
</dbReference>
<dbReference type="SUPFAM" id="SSF51261">
    <property type="entry name" value="Duplicated hybrid motif"/>
    <property type="match status" value="1"/>
</dbReference>
<dbReference type="InterPro" id="IPR016047">
    <property type="entry name" value="M23ase_b-sheet_dom"/>
</dbReference>
<dbReference type="InterPro" id="IPR057309">
    <property type="entry name" value="PcsB_CC"/>
</dbReference>
<evidence type="ECO:0000256" key="3">
    <source>
        <dbReference type="SAM" id="SignalP"/>
    </source>
</evidence>
<evidence type="ECO:0000256" key="2">
    <source>
        <dbReference type="SAM" id="Coils"/>
    </source>
</evidence>
<dbReference type="Gene3D" id="6.10.250.3150">
    <property type="match status" value="1"/>
</dbReference>
<protein>
    <submittedName>
        <fullName evidence="6">Peptidase_M23 domain-containing protein</fullName>
    </submittedName>
</protein>
<dbReference type="RefSeq" id="WP_213044324.1">
    <property type="nucleotide sequence ID" value="NZ_CAJNBJ010000021.1"/>
</dbReference>
<evidence type="ECO:0000256" key="1">
    <source>
        <dbReference type="ARBA" id="ARBA00022729"/>
    </source>
</evidence>
<dbReference type="Gene3D" id="2.70.70.10">
    <property type="entry name" value="Glucose Permease (Domain IIA)"/>
    <property type="match status" value="1"/>
</dbReference>
<feature type="signal peptide" evidence="3">
    <location>
        <begin position="1"/>
        <end position="25"/>
    </location>
</feature>
<accession>A0ABN7MGY3</accession>
<feature type="chain" id="PRO_5045631661" evidence="3">
    <location>
        <begin position="26"/>
        <end position="398"/>
    </location>
</feature>
<sequence length="398" mass="45633">MRWSRWGCALVMLQCVLFTIPLSQAAERKDSYADKIEQEKKTLEKLRGTIVEKRKKADEAEKKRESVLQGLQSLDERLVRYRQEHQDIVKKLKKKDLEIEQMSVQLSRLSERIDERQEAIAARLRVQYVEGRYWHLKTLLAASSAGDFQRRFRYLSAVTQREYEIMETYRRDAERIAEVERSREEARQGMLAYKVSTEEKLAQIKGLKKQKRVYLAKITQEKESHDRAVEELERSATRVDSLLKELEARRRAALASRPPSVGGGLRALRGTLLWPTDGQVVSYFGRQKHPTFNTYIQRKGIEIRAAEGSNIRSVLAGQVVYADWLKGYGLVIIMDHANGVFSLYAHASKILTTVGAKIEAGEAIGETGDTGMTGENTLYFELREGAEPVDPLVWLSKR</sequence>
<evidence type="ECO:0000313" key="6">
    <source>
        <dbReference type="EMBL" id="CAE6803215.1"/>
    </source>
</evidence>
<dbReference type="EMBL" id="CAJNBJ010000021">
    <property type="protein sequence ID" value="CAE6803215.1"/>
    <property type="molecule type" value="Genomic_DNA"/>
</dbReference>
<keyword evidence="2" id="KW-0175">Coiled coil</keyword>
<evidence type="ECO:0000313" key="7">
    <source>
        <dbReference type="Proteomes" id="UP000675880"/>
    </source>
</evidence>
<evidence type="ECO:0000259" key="5">
    <source>
        <dbReference type="Pfam" id="PF24568"/>
    </source>
</evidence>
<dbReference type="Pfam" id="PF24568">
    <property type="entry name" value="CC_PcsB"/>
    <property type="match status" value="1"/>
</dbReference>
<feature type="domain" description="Peptidoglycan hydrolase PcsB coiled-coil" evidence="5">
    <location>
        <begin position="108"/>
        <end position="178"/>
    </location>
</feature>
<feature type="coiled-coil region" evidence="2">
    <location>
        <begin position="215"/>
        <end position="249"/>
    </location>
</feature>
<comment type="caution">
    <text evidence="6">The sequence shown here is derived from an EMBL/GenBank/DDBJ whole genome shotgun (WGS) entry which is preliminary data.</text>
</comment>
<dbReference type="Proteomes" id="UP000675880">
    <property type="component" value="Unassembled WGS sequence"/>
</dbReference>
<gene>
    <name evidence="6" type="ORF">NSPZN2_80167</name>
</gene>
<evidence type="ECO:0000259" key="4">
    <source>
        <dbReference type="Pfam" id="PF01551"/>
    </source>
</evidence>
<reference evidence="6 7" key="1">
    <citation type="submission" date="2021-02" db="EMBL/GenBank/DDBJ databases">
        <authorList>
            <person name="Han P."/>
        </authorList>
    </citation>
    <scope>NUCLEOTIDE SEQUENCE [LARGE SCALE GENOMIC DNA]</scope>
    <source>
        <strain evidence="6">Candidatus Nitrospira sp. ZN2</strain>
    </source>
</reference>
<keyword evidence="7" id="KW-1185">Reference proteome</keyword>
<dbReference type="PANTHER" id="PTHR21666:SF270">
    <property type="entry name" value="MUREIN HYDROLASE ACTIVATOR ENVC"/>
    <property type="match status" value="1"/>
</dbReference>
<proteinExistence type="predicted"/>
<dbReference type="InterPro" id="IPR050570">
    <property type="entry name" value="Cell_wall_metabolism_enzyme"/>
</dbReference>
<dbReference type="InterPro" id="IPR011055">
    <property type="entry name" value="Dup_hybrid_motif"/>
</dbReference>
<keyword evidence="1 3" id="KW-0732">Signal</keyword>
<organism evidence="6 7">
    <name type="scientific">Nitrospira defluvii</name>
    <dbReference type="NCBI Taxonomy" id="330214"/>
    <lineage>
        <taxon>Bacteria</taxon>
        <taxon>Pseudomonadati</taxon>
        <taxon>Nitrospirota</taxon>
        <taxon>Nitrospiria</taxon>
        <taxon>Nitrospirales</taxon>
        <taxon>Nitrospiraceae</taxon>
        <taxon>Nitrospira</taxon>
    </lineage>
</organism>
<feature type="domain" description="M23ase beta-sheet core" evidence="4">
    <location>
        <begin position="298"/>
        <end position="391"/>
    </location>
</feature>